<sequence>MGQLTMRPSVTYLHLLRHTPFFTALDSTQQQWVINHSKEWQVNQGGVITTTSSAGDYWILLDGEWQLECGEKHYPSKHNDPAKWFRASMVMHDCKLVATETSYVMLITQVDMQTMLNNGFAFHMHLDIGRSHYQQIFPIRSSP</sequence>
<name>A0A366CUF6_9GAMM</name>
<dbReference type="Proteomes" id="UP000252086">
    <property type="component" value="Unassembled WGS sequence"/>
</dbReference>
<organism evidence="1 2">
    <name type="scientific">Marinomonas aquiplantarum</name>
    <dbReference type="NCBI Taxonomy" id="491951"/>
    <lineage>
        <taxon>Bacteria</taxon>
        <taxon>Pseudomonadati</taxon>
        <taxon>Pseudomonadota</taxon>
        <taxon>Gammaproteobacteria</taxon>
        <taxon>Oceanospirillales</taxon>
        <taxon>Oceanospirillaceae</taxon>
        <taxon>Marinomonas</taxon>
    </lineage>
</organism>
<dbReference type="AlphaFoldDB" id="A0A366CUF6"/>
<comment type="caution">
    <text evidence="1">The sequence shown here is derived from an EMBL/GenBank/DDBJ whole genome shotgun (WGS) entry which is preliminary data.</text>
</comment>
<evidence type="ECO:0000313" key="1">
    <source>
        <dbReference type="EMBL" id="RBO78453.1"/>
    </source>
</evidence>
<dbReference type="EMBL" id="QNRF01000016">
    <property type="protein sequence ID" value="RBO78453.1"/>
    <property type="molecule type" value="Genomic_DNA"/>
</dbReference>
<dbReference type="SUPFAM" id="SSF51206">
    <property type="entry name" value="cAMP-binding domain-like"/>
    <property type="match status" value="1"/>
</dbReference>
<evidence type="ECO:0000313" key="2">
    <source>
        <dbReference type="Proteomes" id="UP000252086"/>
    </source>
</evidence>
<protein>
    <recommendedName>
        <fullName evidence="3">Cyclic nucleotide-binding domain-containing protein</fullName>
    </recommendedName>
</protein>
<gene>
    <name evidence="1" type="ORF">DFP76_11641</name>
</gene>
<evidence type="ECO:0008006" key="3">
    <source>
        <dbReference type="Google" id="ProtNLM"/>
    </source>
</evidence>
<reference evidence="1 2" key="1">
    <citation type="submission" date="2018-06" db="EMBL/GenBank/DDBJ databases">
        <title>Genomic Encyclopedia of Type Strains, Phase III (KMG-III): the genomes of soil and plant-associated and newly described type strains.</title>
        <authorList>
            <person name="Whitman W."/>
        </authorList>
    </citation>
    <scope>NUCLEOTIDE SEQUENCE [LARGE SCALE GENOMIC DNA]</scope>
    <source>
        <strain evidence="1 2">CECT 7732</strain>
    </source>
</reference>
<accession>A0A366CUF6</accession>
<keyword evidence="2" id="KW-1185">Reference proteome</keyword>
<dbReference type="InterPro" id="IPR018490">
    <property type="entry name" value="cNMP-bd_dom_sf"/>
</dbReference>
<proteinExistence type="predicted"/>